<dbReference type="AlphaFoldDB" id="A0A4R3ZS83"/>
<gene>
    <name evidence="8" type="ORF">EDD19_11513</name>
</gene>
<keyword evidence="3 6" id="KW-0812">Transmembrane</keyword>
<keyword evidence="4 6" id="KW-1133">Transmembrane helix</keyword>
<proteinExistence type="inferred from homology"/>
<organism evidence="8 9">
    <name type="scientific">Dietzia cinnamea</name>
    <dbReference type="NCBI Taxonomy" id="321318"/>
    <lineage>
        <taxon>Bacteria</taxon>
        <taxon>Bacillati</taxon>
        <taxon>Actinomycetota</taxon>
        <taxon>Actinomycetes</taxon>
        <taxon>Mycobacteriales</taxon>
        <taxon>Dietziaceae</taxon>
        <taxon>Dietzia</taxon>
    </lineage>
</organism>
<keyword evidence="6" id="KW-1003">Cell membrane</keyword>
<dbReference type="EMBL" id="SMCX01000015">
    <property type="protein sequence ID" value="TCW23088.1"/>
    <property type="molecule type" value="Genomic_DNA"/>
</dbReference>
<dbReference type="Pfam" id="PF01925">
    <property type="entry name" value="TauE"/>
    <property type="match status" value="1"/>
</dbReference>
<evidence type="ECO:0000256" key="6">
    <source>
        <dbReference type="RuleBase" id="RU363041"/>
    </source>
</evidence>
<feature type="transmembrane region" description="Helical" evidence="6">
    <location>
        <begin position="234"/>
        <end position="255"/>
    </location>
</feature>
<evidence type="ECO:0000256" key="4">
    <source>
        <dbReference type="ARBA" id="ARBA00022989"/>
    </source>
</evidence>
<name>A0A4R3ZS83_9ACTN</name>
<dbReference type="Proteomes" id="UP000295805">
    <property type="component" value="Unassembled WGS sequence"/>
</dbReference>
<feature type="transmembrane region" description="Helical" evidence="6">
    <location>
        <begin position="34"/>
        <end position="62"/>
    </location>
</feature>
<evidence type="ECO:0000313" key="9">
    <source>
        <dbReference type="Proteomes" id="UP000295805"/>
    </source>
</evidence>
<evidence type="ECO:0000256" key="2">
    <source>
        <dbReference type="ARBA" id="ARBA00009142"/>
    </source>
</evidence>
<evidence type="ECO:0000256" key="5">
    <source>
        <dbReference type="ARBA" id="ARBA00023136"/>
    </source>
</evidence>
<comment type="caution">
    <text evidence="8">The sequence shown here is derived from an EMBL/GenBank/DDBJ whole genome shotgun (WGS) entry which is preliminary data.</text>
</comment>
<dbReference type="PANTHER" id="PTHR43701:SF12">
    <property type="entry name" value="MEMBRANE TRANSPORTER PROTEIN YTNM-RELATED"/>
    <property type="match status" value="1"/>
</dbReference>
<evidence type="ECO:0000256" key="3">
    <source>
        <dbReference type="ARBA" id="ARBA00022692"/>
    </source>
</evidence>
<dbReference type="InterPro" id="IPR002781">
    <property type="entry name" value="TM_pro_TauE-like"/>
</dbReference>
<evidence type="ECO:0000313" key="8">
    <source>
        <dbReference type="EMBL" id="TCW23088.1"/>
    </source>
</evidence>
<keyword evidence="5 6" id="KW-0472">Membrane</keyword>
<protein>
    <recommendedName>
        <fullName evidence="6">Probable membrane transporter protein</fullName>
    </recommendedName>
</protein>
<feature type="transmembrane region" description="Helical" evidence="6">
    <location>
        <begin position="261"/>
        <end position="282"/>
    </location>
</feature>
<dbReference type="InterPro" id="IPR051598">
    <property type="entry name" value="TSUP/Inactive_protease-like"/>
</dbReference>
<reference evidence="8 9" key="1">
    <citation type="submission" date="2019-03" db="EMBL/GenBank/DDBJ databases">
        <title>Root nodule microbial communities of legume samples collected from USA, Mexico and Botswana.</title>
        <authorList>
            <person name="Hirsch A."/>
        </authorList>
    </citation>
    <scope>NUCLEOTIDE SEQUENCE [LARGE SCALE GENOMIC DNA]</scope>
    <source>
        <strain evidence="8 9">55</strain>
    </source>
</reference>
<dbReference type="PANTHER" id="PTHR43701">
    <property type="entry name" value="MEMBRANE TRANSPORTER PROTEIN MJ0441-RELATED"/>
    <property type="match status" value="1"/>
</dbReference>
<feature type="transmembrane region" description="Helical" evidence="6">
    <location>
        <begin position="185"/>
        <end position="202"/>
    </location>
</feature>
<feature type="region of interest" description="Disordered" evidence="7">
    <location>
        <begin position="288"/>
        <end position="313"/>
    </location>
</feature>
<feature type="transmembrane region" description="Helical" evidence="6">
    <location>
        <begin position="74"/>
        <end position="94"/>
    </location>
</feature>
<feature type="transmembrane region" description="Helical" evidence="6">
    <location>
        <begin position="208"/>
        <end position="227"/>
    </location>
</feature>
<evidence type="ECO:0000256" key="1">
    <source>
        <dbReference type="ARBA" id="ARBA00004141"/>
    </source>
</evidence>
<comment type="similarity">
    <text evidence="2 6">Belongs to the 4-toluene sulfonate uptake permease (TSUP) (TC 2.A.102) family.</text>
</comment>
<feature type="transmembrane region" description="Helical" evidence="6">
    <location>
        <begin position="100"/>
        <end position="121"/>
    </location>
</feature>
<accession>A0A4R3ZS83</accession>
<comment type="subcellular location">
    <subcellularLocation>
        <location evidence="6">Cell membrane</location>
        <topology evidence="6">Multi-pass membrane protein</topology>
    </subcellularLocation>
    <subcellularLocation>
        <location evidence="1">Membrane</location>
        <topology evidence="1">Multi-pass membrane protein</topology>
    </subcellularLocation>
</comment>
<sequence>MPVKTLIVLGMVGAIAQLIDGSLGMAYGVTSTTLLVAAGIAPAAASASVHFAEIGTTLASGFSHHKLGNVDWRIVRILAVPGAIGAFAGATILSSLPADVAKPVVGVILLALGLYVLYRFLALGGRRPEFKGRVRTGFLVPLGLVGGTLDSLGGGGWGPVGTTSLLSSGRVEPRKVVGSIDTSEFVVAVGGSLGFLLGLGAAGIDWGYALALLVGGVIVAPFAAWLVKHLPARVLGTAAGGLIVVTNARTLLLWAEVPSAATNPILLALVAVWFGLIAWAVLAERRSRGDDDELSTSDRPAPTDSAGQAPVRA</sequence>
<dbReference type="GO" id="GO:0005886">
    <property type="term" value="C:plasma membrane"/>
    <property type="evidence" value="ECO:0007669"/>
    <property type="project" value="UniProtKB-SubCell"/>
</dbReference>
<evidence type="ECO:0000256" key="7">
    <source>
        <dbReference type="SAM" id="MobiDB-lite"/>
    </source>
</evidence>